<dbReference type="SUPFAM" id="SSF51735">
    <property type="entry name" value="NAD(P)-binding Rossmann-fold domains"/>
    <property type="match status" value="1"/>
</dbReference>
<dbReference type="PRINTS" id="PR00080">
    <property type="entry name" value="SDRFAMILY"/>
</dbReference>
<name>A0A508TQ50_9BRAD</name>
<organism evidence="2 3">
    <name type="scientific">Bradyrhizobium ivorense</name>
    <dbReference type="NCBI Taxonomy" id="2511166"/>
    <lineage>
        <taxon>Bacteria</taxon>
        <taxon>Pseudomonadati</taxon>
        <taxon>Pseudomonadota</taxon>
        <taxon>Alphaproteobacteria</taxon>
        <taxon>Hyphomicrobiales</taxon>
        <taxon>Nitrobacteraceae</taxon>
        <taxon>Bradyrhizobium</taxon>
    </lineage>
</organism>
<keyword evidence="3" id="KW-1185">Reference proteome</keyword>
<dbReference type="Pfam" id="PF13561">
    <property type="entry name" value="adh_short_C2"/>
    <property type="match status" value="1"/>
</dbReference>
<dbReference type="InterPro" id="IPR036291">
    <property type="entry name" value="NAD(P)-bd_dom_sf"/>
</dbReference>
<dbReference type="InterPro" id="IPR002347">
    <property type="entry name" value="SDR_fam"/>
</dbReference>
<evidence type="ECO:0000256" key="1">
    <source>
        <dbReference type="ARBA" id="ARBA00006484"/>
    </source>
</evidence>
<proteinExistence type="inferred from homology"/>
<accession>A0A508TQ50</accession>
<dbReference type="CDD" id="cd05233">
    <property type="entry name" value="SDR_c"/>
    <property type="match status" value="1"/>
</dbReference>
<dbReference type="RefSeq" id="WP_139863152.1">
    <property type="nucleotide sequence ID" value="NZ_CAADFC020000028.1"/>
</dbReference>
<dbReference type="Proteomes" id="UP000328092">
    <property type="component" value="Unassembled WGS sequence"/>
</dbReference>
<comment type="similarity">
    <text evidence="1">Belongs to the short-chain dehydrogenases/reductases (SDR) family.</text>
</comment>
<gene>
    <name evidence="2" type="primary">linC_4</name>
    <name evidence="2" type="ORF">CI1B_64780</name>
</gene>
<reference evidence="2" key="1">
    <citation type="submission" date="2019-02" db="EMBL/GenBank/DDBJ databases">
        <authorList>
            <person name="Pothier F.J."/>
        </authorList>
    </citation>
    <scope>NUCLEOTIDE SEQUENCE</scope>
    <source>
        <strain evidence="2">CI-1B</strain>
    </source>
</reference>
<dbReference type="GO" id="GO:0016616">
    <property type="term" value="F:oxidoreductase activity, acting on the CH-OH group of donors, NAD or NADP as acceptor"/>
    <property type="evidence" value="ECO:0007669"/>
    <property type="project" value="TreeGrafter"/>
</dbReference>
<dbReference type="AlphaFoldDB" id="A0A508TQ50"/>
<protein>
    <submittedName>
        <fullName evidence="2">2,5-dichloro-2,5-cyclohexadiene-1,4-diol dehydrogenase</fullName>
        <ecNumber evidence="2">1.1.1.-</ecNumber>
    </submittedName>
</protein>
<dbReference type="InterPro" id="IPR020904">
    <property type="entry name" value="Sc_DH/Rdtase_CS"/>
</dbReference>
<dbReference type="PRINTS" id="PR00081">
    <property type="entry name" value="GDHRDH"/>
</dbReference>
<evidence type="ECO:0000313" key="3">
    <source>
        <dbReference type="Proteomes" id="UP000328092"/>
    </source>
</evidence>
<comment type="caution">
    <text evidence="2">The sequence shown here is derived from an EMBL/GenBank/DDBJ whole genome shotgun (WGS) entry which is preliminary data.</text>
</comment>
<dbReference type="Gene3D" id="3.40.50.720">
    <property type="entry name" value="NAD(P)-binding Rossmann-like Domain"/>
    <property type="match status" value="1"/>
</dbReference>
<dbReference type="FunFam" id="3.40.50.720:FF:000084">
    <property type="entry name" value="Short-chain dehydrogenase reductase"/>
    <property type="match status" value="1"/>
</dbReference>
<keyword evidence="2" id="KW-0560">Oxidoreductase</keyword>
<dbReference type="PROSITE" id="PS00061">
    <property type="entry name" value="ADH_SHORT"/>
    <property type="match status" value="1"/>
</dbReference>
<sequence length="257" mass="26346">MSADGTILVTGGSRGIGAATASLLADQGHRVVIVDIAPEPLAGTNAILWPAPFDVASEAAVVTGVADIEKAHGPITGLVNAAGVFGKMHPIERVRMEQWDREVNIDLRGTFLVARSVGVAMAKRRHGAIVNVASVAGMTSGPIHAYTAAKAGVIQITQTLAAEWGRAGVRVNAVSPGFTRTAMLEAGIASGALDKEMLARPTAMNRLVEPMEVAQAIAWLLSPLSSGVTGINLPVDAGYIAGTSWAAYGGLPDAPAN</sequence>
<dbReference type="PANTHER" id="PTHR42760">
    <property type="entry name" value="SHORT-CHAIN DEHYDROGENASES/REDUCTASES FAMILY MEMBER"/>
    <property type="match status" value="1"/>
</dbReference>
<evidence type="ECO:0000313" key="2">
    <source>
        <dbReference type="EMBL" id="VIO76473.1"/>
    </source>
</evidence>
<dbReference type="EMBL" id="CAADFC020000028">
    <property type="protein sequence ID" value="VIO76473.1"/>
    <property type="molecule type" value="Genomic_DNA"/>
</dbReference>
<dbReference type="EC" id="1.1.1.-" evidence="2"/>
<dbReference type="OrthoDB" id="9803628at2"/>